<comment type="similarity">
    <text evidence="2">Belongs to the alpha-IPM synthase/homocitrate synthase family. LeuA type 2 subfamily.</text>
</comment>
<keyword evidence="5" id="KW-0808">Transferase</keyword>
<dbReference type="Proteomes" id="UP000759537">
    <property type="component" value="Unassembled WGS sequence"/>
</dbReference>
<dbReference type="SMART" id="SM00917">
    <property type="entry name" value="LeuA_dimer"/>
    <property type="match status" value="2"/>
</dbReference>
<dbReference type="SUPFAM" id="SSF110921">
    <property type="entry name" value="2-isopropylmalate synthase LeuA, allosteric (dimerisation) domain"/>
    <property type="match status" value="2"/>
</dbReference>
<feature type="domain" description="2-isopropylmalate synthase LeuA allosteric (dimerisation)" evidence="7">
    <location>
        <begin position="680"/>
        <end position="819"/>
    </location>
</feature>
<evidence type="ECO:0000259" key="7">
    <source>
        <dbReference type="SMART" id="SM00917"/>
    </source>
</evidence>
<evidence type="ECO:0000256" key="5">
    <source>
        <dbReference type="ARBA" id="ARBA00022679"/>
    </source>
</evidence>
<dbReference type="EC" id="2.3.3.13" evidence="3"/>
<dbReference type="Gene3D" id="3.30.160.270">
    <property type="match status" value="2"/>
</dbReference>
<dbReference type="EMBL" id="WHVB01000011">
    <property type="protein sequence ID" value="KAF8478476.1"/>
    <property type="molecule type" value="Genomic_DNA"/>
</dbReference>
<protein>
    <recommendedName>
        <fullName evidence="3">2-isopropylmalate synthase</fullName>
        <ecNumber evidence="3">2.3.3.13</ecNumber>
    </recommendedName>
</protein>
<evidence type="ECO:0000256" key="2">
    <source>
        <dbReference type="ARBA" id="ARBA00009767"/>
    </source>
</evidence>
<evidence type="ECO:0000256" key="3">
    <source>
        <dbReference type="ARBA" id="ARBA00012973"/>
    </source>
</evidence>
<dbReference type="InterPro" id="IPR002034">
    <property type="entry name" value="AIPM/Hcit_synth_CS"/>
</dbReference>
<dbReference type="Gene3D" id="3.20.20.70">
    <property type="entry name" value="Aldolase class I"/>
    <property type="match status" value="2"/>
</dbReference>
<proteinExistence type="inferred from homology"/>
<accession>A0A9P5MTL3</accession>
<dbReference type="InterPro" id="IPR054692">
    <property type="entry name" value="LeuA-like_post-cat"/>
</dbReference>
<organism evidence="8 9">
    <name type="scientific">Russula ochroleuca</name>
    <dbReference type="NCBI Taxonomy" id="152965"/>
    <lineage>
        <taxon>Eukaryota</taxon>
        <taxon>Fungi</taxon>
        <taxon>Dikarya</taxon>
        <taxon>Basidiomycota</taxon>
        <taxon>Agaricomycotina</taxon>
        <taxon>Agaricomycetes</taxon>
        <taxon>Russulales</taxon>
        <taxon>Russulaceae</taxon>
        <taxon>Russula</taxon>
    </lineage>
</organism>
<evidence type="ECO:0000313" key="8">
    <source>
        <dbReference type="EMBL" id="KAF8478476.1"/>
    </source>
</evidence>
<dbReference type="InterPro" id="IPR036230">
    <property type="entry name" value="LeuA_allosteric_dom_sf"/>
</dbReference>
<evidence type="ECO:0000256" key="1">
    <source>
        <dbReference type="ARBA" id="ARBA00000064"/>
    </source>
</evidence>
<evidence type="ECO:0000256" key="4">
    <source>
        <dbReference type="ARBA" id="ARBA00022605"/>
    </source>
</evidence>
<gene>
    <name evidence="8" type="ORF">DFH94DRAFT_693860</name>
</gene>
<dbReference type="Pfam" id="PF08502">
    <property type="entry name" value="LeuA_dimer"/>
    <property type="match status" value="2"/>
</dbReference>
<dbReference type="PROSITE" id="PS00815">
    <property type="entry name" value="AIPM_HOMOCIT_SYNTH_1"/>
    <property type="match status" value="1"/>
</dbReference>
<evidence type="ECO:0000256" key="6">
    <source>
        <dbReference type="ARBA" id="ARBA00023304"/>
    </source>
</evidence>
<comment type="caution">
    <text evidence="8">The sequence shown here is derived from an EMBL/GenBank/DDBJ whole genome shotgun (WGS) entry which is preliminary data.</text>
</comment>
<evidence type="ECO:0000313" key="9">
    <source>
        <dbReference type="Proteomes" id="UP000759537"/>
    </source>
</evidence>
<dbReference type="InterPro" id="IPR013709">
    <property type="entry name" value="2-isopropylmalate_synth_dimer"/>
</dbReference>
<name>A0A9P5MTL3_9AGAM</name>
<comment type="catalytic activity">
    <reaction evidence="1">
        <text>3-methyl-2-oxobutanoate + acetyl-CoA + H2O = (2S)-2-isopropylmalate + CoA + H(+)</text>
        <dbReference type="Rhea" id="RHEA:21524"/>
        <dbReference type="ChEBI" id="CHEBI:1178"/>
        <dbReference type="ChEBI" id="CHEBI:11851"/>
        <dbReference type="ChEBI" id="CHEBI:15377"/>
        <dbReference type="ChEBI" id="CHEBI:15378"/>
        <dbReference type="ChEBI" id="CHEBI:57287"/>
        <dbReference type="ChEBI" id="CHEBI:57288"/>
        <dbReference type="EC" id="2.3.3.13"/>
    </reaction>
</comment>
<keyword evidence="4" id="KW-0028">Amino-acid biosynthesis</keyword>
<dbReference type="InterPro" id="IPR000891">
    <property type="entry name" value="PYR_CT"/>
</dbReference>
<dbReference type="OrthoDB" id="418791at2759"/>
<dbReference type="PANTHER" id="PTHR46911:SF1">
    <property type="entry name" value="2-ISOPROPYLMALATE SYNTHASE"/>
    <property type="match status" value="1"/>
</dbReference>
<dbReference type="GO" id="GO:0005739">
    <property type="term" value="C:mitochondrion"/>
    <property type="evidence" value="ECO:0007669"/>
    <property type="project" value="TreeGrafter"/>
</dbReference>
<keyword evidence="9" id="KW-1185">Reference proteome</keyword>
<dbReference type="SUPFAM" id="SSF51569">
    <property type="entry name" value="Aldolase"/>
    <property type="match status" value="2"/>
</dbReference>
<reference evidence="8" key="2">
    <citation type="journal article" date="2020" name="Nat. Commun.">
        <title>Large-scale genome sequencing of mycorrhizal fungi provides insights into the early evolution of symbiotic traits.</title>
        <authorList>
            <person name="Miyauchi S."/>
            <person name="Kiss E."/>
            <person name="Kuo A."/>
            <person name="Drula E."/>
            <person name="Kohler A."/>
            <person name="Sanchez-Garcia M."/>
            <person name="Morin E."/>
            <person name="Andreopoulos B."/>
            <person name="Barry K.W."/>
            <person name="Bonito G."/>
            <person name="Buee M."/>
            <person name="Carver A."/>
            <person name="Chen C."/>
            <person name="Cichocki N."/>
            <person name="Clum A."/>
            <person name="Culley D."/>
            <person name="Crous P.W."/>
            <person name="Fauchery L."/>
            <person name="Girlanda M."/>
            <person name="Hayes R.D."/>
            <person name="Keri Z."/>
            <person name="LaButti K."/>
            <person name="Lipzen A."/>
            <person name="Lombard V."/>
            <person name="Magnuson J."/>
            <person name="Maillard F."/>
            <person name="Murat C."/>
            <person name="Nolan M."/>
            <person name="Ohm R.A."/>
            <person name="Pangilinan J."/>
            <person name="Pereira M.F."/>
            <person name="Perotto S."/>
            <person name="Peter M."/>
            <person name="Pfister S."/>
            <person name="Riley R."/>
            <person name="Sitrit Y."/>
            <person name="Stielow J.B."/>
            <person name="Szollosi G."/>
            <person name="Zifcakova L."/>
            <person name="Stursova M."/>
            <person name="Spatafora J.W."/>
            <person name="Tedersoo L."/>
            <person name="Vaario L.M."/>
            <person name="Yamada A."/>
            <person name="Yan M."/>
            <person name="Wang P."/>
            <person name="Xu J."/>
            <person name="Bruns T."/>
            <person name="Baldrian P."/>
            <person name="Vilgalys R."/>
            <person name="Dunand C."/>
            <person name="Henrissat B."/>
            <person name="Grigoriev I.V."/>
            <person name="Hibbett D."/>
            <person name="Nagy L.G."/>
            <person name="Martin F.M."/>
        </authorList>
    </citation>
    <scope>NUCLEOTIDE SEQUENCE</scope>
    <source>
        <strain evidence="8">Prilba</strain>
    </source>
</reference>
<feature type="domain" description="2-isopropylmalate synthase LeuA allosteric (dimerisation)" evidence="7">
    <location>
        <begin position="473"/>
        <end position="623"/>
    </location>
</feature>
<reference evidence="8" key="1">
    <citation type="submission" date="2019-10" db="EMBL/GenBank/DDBJ databases">
        <authorList>
            <consortium name="DOE Joint Genome Institute"/>
            <person name="Kuo A."/>
            <person name="Miyauchi S."/>
            <person name="Kiss E."/>
            <person name="Drula E."/>
            <person name="Kohler A."/>
            <person name="Sanchez-Garcia M."/>
            <person name="Andreopoulos B."/>
            <person name="Barry K.W."/>
            <person name="Bonito G."/>
            <person name="Buee M."/>
            <person name="Carver A."/>
            <person name="Chen C."/>
            <person name="Cichocki N."/>
            <person name="Clum A."/>
            <person name="Culley D."/>
            <person name="Crous P.W."/>
            <person name="Fauchery L."/>
            <person name="Girlanda M."/>
            <person name="Hayes R."/>
            <person name="Keri Z."/>
            <person name="LaButti K."/>
            <person name="Lipzen A."/>
            <person name="Lombard V."/>
            <person name="Magnuson J."/>
            <person name="Maillard F."/>
            <person name="Morin E."/>
            <person name="Murat C."/>
            <person name="Nolan M."/>
            <person name="Ohm R."/>
            <person name="Pangilinan J."/>
            <person name="Pereira M."/>
            <person name="Perotto S."/>
            <person name="Peter M."/>
            <person name="Riley R."/>
            <person name="Sitrit Y."/>
            <person name="Stielow B."/>
            <person name="Szollosi G."/>
            <person name="Zifcakova L."/>
            <person name="Stursova M."/>
            <person name="Spatafora J.W."/>
            <person name="Tedersoo L."/>
            <person name="Vaario L.-M."/>
            <person name="Yamada A."/>
            <person name="Yan M."/>
            <person name="Wang P."/>
            <person name="Xu J."/>
            <person name="Bruns T."/>
            <person name="Baldrian P."/>
            <person name="Vilgalys R."/>
            <person name="Henrissat B."/>
            <person name="Grigoriev I.V."/>
            <person name="Hibbett D."/>
            <person name="Nagy L.G."/>
            <person name="Martin F.M."/>
        </authorList>
    </citation>
    <scope>NUCLEOTIDE SEQUENCE</scope>
    <source>
        <strain evidence="8">Prilba</strain>
    </source>
</reference>
<dbReference type="Pfam" id="PF00682">
    <property type="entry name" value="HMGL-like"/>
    <property type="match status" value="2"/>
</dbReference>
<dbReference type="SUPFAM" id="SSF89000">
    <property type="entry name" value="post-HMGL domain-like"/>
    <property type="match status" value="2"/>
</dbReference>
<sequence>MPCMLIDPSQRYKPYTPLHLQNRQWPTKRSTVPPIWLSTDLRDGNQALANPMTIEQKTTFFELLVECGYKEIEVAYPAASDTDFNFVRGLIEKNQIPDDVWIQVLTPAREDLIRRTVDAVAGSKKAIIHMYNATSPLFRNVVFKNSKEETILLARTHTELVRRLTEECTEKHGTVFRYEYSPETFSQTEPEFAVEICNAVKEAWRKAGTDTLTKIIFNLPATVEIAPPNHFADLVGTLLVYHAPPVNSYEHRWNISTLTYQSVRRFSSVYIRTMIEAGTSVIFRDNIPTLHTGTGIAAAELGVLAGADRVEGCLFGNGERTGNVDLVNLALNYYTQGIYPNVDFSNIQHVIDVVTQCNDLPVHPRHPYAGELVFTAFSGSHQDAIKKGFEDQEKRHSHARSRGESEIWEMPYLPIDPADLGQTYEAVIRVNSQSGKGGIAYLIKQNLHLDIPRKMQIVFYQVIQSIADREAREMTVDDITTAFRAAYHFGGGNHEGRLALRSFKISSVPNPDTADEAEDIRQLDGTISVDGVLRVIRGDGNGPISALIHALRTHLDIDLAVREYTEHSINTETDMQNSRAASYIELVPANDRRSARSWWGVGVDHDIVGSGLRAVLSAVNSHIGDRPLPELKLSVGFSSRSGQSDVASAILNLLGLELPRRLQAAFFEVVQRAAVDSGGEIAHDALSALFKRTYGYDSPSGGVWLKSFELDRAEGGIRLTGEFVLEEKVQRIKGIGNGPLSALLACLHKSIDGSLVIREYSEHALGHGSEVGAVSYVELVYEVTENGQTRKTSGWGVASDTDIAASGLHAVVSAASRVGVVWKTRA</sequence>
<dbReference type="AlphaFoldDB" id="A0A9P5MTL3"/>
<dbReference type="GO" id="GO:0003852">
    <property type="term" value="F:2-isopropylmalate synthase activity"/>
    <property type="evidence" value="ECO:0007669"/>
    <property type="project" value="UniProtKB-EC"/>
</dbReference>
<dbReference type="PANTHER" id="PTHR46911">
    <property type="match status" value="1"/>
</dbReference>
<dbReference type="Pfam" id="PF22615">
    <property type="entry name" value="IPMS_D2"/>
    <property type="match status" value="1"/>
</dbReference>
<dbReference type="InterPro" id="IPR013785">
    <property type="entry name" value="Aldolase_TIM"/>
</dbReference>
<keyword evidence="6" id="KW-0100">Branched-chain amino acid biosynthesis</keyword>
<dbReference type="GO" id="GO:0009098">
    <property type="term" value="P:L-leucine biosynthetic process"/>
    <property type="evidence" value="ECO:0007669"/>
    <property type="project" value="InterPro"/>
</dbReference>